<organism evidence="1">
    <name type="scientific">Medioppia subpectinata</name>
    <dbReference type="NCBI Taxonomy" id="1979941"/>
    <lineage>
        <taxon>Eukaryota</taxon>
        <taxon>Metazoa</taxon>
        <taxon>Ecdysozoa</taxon>
        <taxon>Arthropoda</taxon>
        <taxon>Chelicerata</taxon>
        <taxon>Arachnida</taxon>
        <taxon>Acari</taxon>
        <taxon>Acariformes</taxon>
        <taxon>Sarcoptiformes</taxon>
        <taxon>Oribatida</taxon>
        <taxon>Brachypylina</taxon>
        <taxon>Oppioidea</taxon>
        <taxon>Oppiidae</taxon>
        <taxon>Medioppia</taxon>
    </lineage>
</organism>
<sequence>MENASDLQHFHYVHQELIPHITSLKFLFDSSDGTETEHTITSKMTIYFLGVELVTVPIKLCHVSPVTELLYIGTEDLMLGPIDSDAVIMVNSLKLQRSILTRNDEAMVRWRRFCQKFYTKKLVSS</sequence>
<evidence type="ECO:0000313" key="2">
    <source>
        <dbReference type="Proteomes" id="UP000759131"/>
    </source>
</evidence>
<dbReference type="AlphaFoldDB" id="A0A7R9LDZ2"/>
<reference evidence="1" key="1">
    <citation type="submission" date="2020-11" db="EMBL/GenBank/DDBJ databases">
        <authorList>
            <person name="Tran Van P."/>
        </authorList>
    </citation>
    <scope>NUCLEOTIDE SEQUENCE</scope>
</reference>
<protein>
    <submittedName>
        <fullName evidence="1">Uncharacterized protein</fullName>
    </submittedName>
</protein>
<name>A0A7R9LDZ2_9ACAR</name>
<dbReference type="EMBL" id="OC877290">
    <property type="protein sequence ID" value="CAD7639914.1"/>
    <property type="molecule type" value="Genomic_DNA"/>
</dbReference>
<dbReference type="Proteomes" id="UP000759131">
    <property type="component" value="Unassembled WGS sequence"/>
</dbReference>
<dbReference type="EMBL" id="CAJPIZ010022715">
    <property type="protein sequence ID" value="CAG2118015.1"/>
    <property type="molecule type" value="Genomic_DNA"/>
</dbReference>
<feature type="non-terminal residue" evidence="1">
    <location>
        <position position="1"/>
    </location>
</feature>
<proteinExistence type="predicted"/>
<evidence type="ECO:0000313" key="1">
    <source>
        <dbReference type="EMBL" id="CAD7639914.1"/>
    </source>
</evidence>
<accession>A0A7R9LDZ2</accession>
<keyword evidence="2" id="KW-1185">Reference proteome</keyword>
<gene>
    <name evidence="1" type="ORF">OSB1V03_LOCUS17967</name>
</gene>